<evidence type="ECO:0000256" key="1">
    <source>
        <dbReference type="SAM" id="MobiDB-lite"/>
    </source>
</evidence>
<keyword evidence="3" id="KW-1185">Reference proteome</keyword>
<organism evidence="2 3">
    <name type="scientific">Streptomyces axinellae</name>
    <dbReference type="NCBI Taxonomy" id="552788"/>
    <lineage>
        <taxon>Bacteria</taxon>
        <taxon>Bacillati</taxon>
        <taxon>Actinomycetota</taxon>
        <taxon>Actinomycetes</taxon>
        <taxon>Kitasatosporales</taxon>
        <taxon>Streptomycetaceae</taxon>
        <taxon>Streptomyces</taxon>
    </lineage>
</organism>
<comment type="caution">
    <text evidence="2">The sequence shown here is derived from an EMBL/GenBank/DDBJ whole genome shotgun (WGS) entry which is preliminary data.</text>
</comment>
<proteinExistence type="predicted"/>
<sequence length="97" mass="10244">MVAEWHPPLPAAPLVGPADVRLGSRGWDCVVFLQDEMVLVVRRESTGRGTSLSADGSCPTEDLRGVPEPPIAIGSSPDPLVALWGCPSDQILTPESI</sequence>
<protein>
    <submittedName>
        <fullName evidence="2">Uncharacterized protein</fullName>
    </submittedName>
</protein>
<evidence type="ECO:0000313" key="3">
    <source>
        <dbReference type="Proteomes" id="UP001501447"/>
    </source>
</evidence>
<feature type="region of interest" description="Disordered" evidence="1">
    <location>
        <begin position="46"/>
        <end position="71"/>
    </location>
</feature>
<gene>
    <name evidence="2" type="ORF">GCM10009863_39970</name>
</gene>
<dbReference type="Proteomes" id="UP001501447">
    <property type="component" value="Unassembled WGS sequence"/>
</dbReference>
<reference evidence="2 3" key="1">
    <citation type="journal article" date="2019" name="Int. J. Syst. Evol. Microbiol.">
        <title>The Global Catalogue of Microorganisms (GCM) 10K type strain sequencing project: providing services to taxonomists for standard genome sequencing and annotation.</title>
        <authorList>
            <consortium name="The Broad Institute Genomics Platform"/>
            <consortium name="The Broad Institute Genome Sequencing Center for Infectious Disease"/>
            <person name="Wu L."/>
            <person name="Ma J."/>
        </authorList>
    </citation>
    <scope>NUCLEOTIDE SEQUENCE [LARGE SCALE GENOMIC DNA]</scope>
    <source>
        <strain evidence="2 3">JCM 16373</strain>
    </source>
</reference>
<accession>A0ABN3QBL1</accession>
<dbReference type="EMBL" id="BAAARJ010000012">
    <property type="protein sequence ID" value="GAA2621880.1"/>
    <property type="molecule type" value="Genomic_DNA"/>
</dbReference>
<name>A0ABN3QBL1_9ACTN</name>
<evidence type="ECO:0000313" key="2">
    <source>
        <dbReference type="EMBL" id="GAA2621880.1"/>
    </source>
</evidence>